<dbReference type="InterPro" id="IPR003838">
    <property type="entry name" value="ABC3_permease_C"/>
</dbReference>
<gene>
    <name evidence="11" type="ordered locus">RHOM_14245</name>
</gene>
<evidence type="ECO:0000256" key="4">
    <source>
        <dbReference type="ARBA" id="ARBA00022989"/>
    </source>
</evidence>
<feature type="transmembrane region" description="Helical" evidence="8">
    <location>
        <begin position="688"/>
        <end position="712"/>
    </location>
</feature>
<dbReference type="HOGENOM" id="CLU_005531_0_0_9"/>
<dbReference type="eggNOG" id="COG0577">
    <property type="taxonomic scope" value="Bacteria"/>
</dbReference>
<reference evidence="11 12" key="1">
    <citation type="journal article" date="2015" name="Genome Announc.">
        <title>Complete genome sequence of the human gut symbiont Roseburia hominis.</title>
        <authorList>
            <person name="Travis A.J."/>
            <person name="Kelly D."/>
            <person name="Flint H.J."/>
            <person name="Aminov R.I."/>
        </authorList>
    </citation>
    <scope>NUCLEOTIDE SEQUENCE [LARGE SCALE GENOMIC DNA]</scope>
    <source>
        <strain evidence="12">DSM 16839 / JCM 17582 / NCIMB 14029 / A2-183</strain>
    </source>
</reference>
<feature type="transmembrane region" description="Helical" evidence="8">
    <location>
        <begin position="1088"/>
        <end position="1107"/>
    </location>
</feature>
<dbReference type="InterPro" id="IPR025857">
    <property type="entry name" value="MacB_PCD"/>
</dbReference>
<dbReference type="BioCyc" id="RHOM585394:G1H02-2828-MONOMER"/>
<name>G2T4I8_ROSHA</name>
<keyword evidence="2" id="KW-1003">Cell membrane</keyword>
<dbReference type="EMBL" id="CP003040">
    <property type="protein sequence ID" value="AEN97955.1"/>
    <property type="molecule type" value="Genomic_DNA"/>
</dbReference>
<feature type="coiled-coil region" evidence="6">
    <location>
        <begin position="587"/>
        <end position="614"/>
    </location>
</feature>
<evidence type="ECO:0000256" key="3">
    <source>
        <dbReference type="ARBA" id="ARBA00022692"/>
    </source>
</evidence>
<evidence type="ECO:0000313" key="12">
    <source>
        <dbReference type="Proteomes" id="UP000008178"/>
    </source>
</evidence>
<feature type="transmembrane region" description="Helical" evidence="8">
    <location>
        <begin position="1127"/>
        <end position="1147"/>
    </location>
</feature>
<evidence type="ECO:0000256" key="1">
    <source>
        <dbReference type="ARBA" id="ARBA00004651"/>
    </source>
</evidence>
<keyword evidence="6" id="KW-0175">Coiled coil</keyword>
<feature type="region of interest" description="Disordered" evidence="7">
    <location>
        <begin position="341"/>
        <end position="368"/>
    </location>
</feature>
<accession>G2T4I8</accession>
<comment type="subcellular location">
    <subcellularLocation>
        <location evidence="1">Cell membrane</location>
        <topology evidence="1">Multi-pass membrane protein</topology>
    </subcellularLocation>
</comment>
<proteinExistence type="predicted"/>
<evidence type="ECO:0000256" key="6">
    <source>
        <dbReference type="SAM" id="Coils"/>
    </source>
</evidence>
<dbReference type="STRING" id="585394.RHOM_14245"/>
<dbReference type="eggNOG" id="COG1511">
    <property type="taxonomic scope" value="Bacteria"/>
</dbReference>
<keyword evidence="3 8" id="KW-0812">Transmembrane</keyword>
<sequence>MVAGQKRKAGILMKSAYNKEIWRAIRKGKKRFFSIMLITILGVGMLTGLRAACMDLRYSADQFYDRQGLYDISVVSTLGLTEKDVDALKALDGVADAVGVYSETVHAKVNDHEVSIAVCTLNDRGINQPYVLSGRLPESADETAVTTAFADETGCGIGDVIAVDTTDDEESSLLCSRFTVTGIVVDVQDVNNAKGATAFRSGQSEDDTVFILPEAADSDIYTQVCLTVDGAAELFCYSDAYEEKVAQVTDAIETQIKENREQARYVEVTDEAKEKLADAKAEAEESFAEAEQQLSDARAELDKGWQELSDGQEEFDAEKQQAEDGFAEARDEIAAGKQQIADGSAQLDAAEQQLSEGEAQVASGKQTLSAKEEETYAQLDAARAQLTESSKQAAETEAALEAQAQEVIQAYGEAWPAEAWDAYVQAAVEAYLPVARAVVAEQDASQAQAAVPGLVADSQSAFLEALQQPTADQLVQLAMGLGNVRATIQALGEAQAQLDTAEQTARQQFDAAWNELNEGEAQIIFGKSQIADKRAELENGSMALSEGEAQLAQKEQETAAQIKDGEENLAEGREKLLEGETEYADGKAEYEENLADFNETIAEEEQKIADIDMTQWYVQDRTSLSGYANVKSDAASIEAIGTVFPMVFFVVAILISLTTITRMVEEDRGLIGTYKALGFTDREIRRKYLVYACAASVSGGILGNVCGFVLLPEIIFRIFDTMYLFPEYLLRFMPLLGCGGAALFAAGIVIATACACKAELVHMPAVLMRPKAPRAGSRVLLERITPVWKRLSFLNKVTARNLFRYKKRLFMTVAGIMGCMALLLFGFAVRDSVTDLLPRQYENVYRYDVMAAGAASDNDKILSYVNGDPNVQSALNVQISTVKLKNAAGKEEKAQMIVVPGDEPLAEYIGLYNLKDEEIGLLDGEILVTQNAANVLGFAAGDQVEIQDQDLNQREVTVSGLVRNYLGNNVYMTEKTYESLFGDYEPNGVFLKLSEECSDEIAYADDLGGKEGIVSYTSKQELSDEFSDAFTLINMVVYIVIIMAAALAFVVLFTLSTTNISERSRELATIKVLGFFDREVHLYVNKETMILTAIGIVCGIPLGYAFAQTLTYVLNMPSIYLAVSLHGKSYAMAAGLSFLFAILVDLLTNRSLDEIDPVEALKSVE</sequence>
<feature type="domain" description="ABC3 transporter permease C-terminal" evidence="9">
    <location>
        <begin position="643"/>
        <end position="751"/>
    </location>
</feature>
<dbReference type="Pfam" id="PF12704">
    <property type="entry name" value="MacB_PCD"/>
    <property type="match status" value="1"/>
</dbReference>
<feature type="domain" description="ABC3 transporter permease C-terminal" evidence="9">
    <location>
        <begin position="1039"/>
        <end position="1143"/>
    </location>
</feature>
<feature type="transmembrane region" description="Helical" evidence="8">
    <location>
        <begin position="1035"/>
        <end position="1055"/>
    </location>
</feature>
<keyword evidence="12" id="KW-1185">Reference proteome</keyword>
<dbReference type="Pfam" id="PF02687">
    <property type="entry name" value="FtsX"/>
    <property type="match status" value="2"/>
</dbReference>
<feature type="transmembrane region" description="Helical" evidence="8">
    <location>
        <begin position="639"/>
        <end position="660"/>
    </location>
</feature>
<evidence type="ECO:0000256" key="5">
    <source>
        <dbReference type="ARBA" id="ARBA00023136"/>
    </source>
</evidence>
<dbReference type="PANTHER" id="PTHR30287:SF1">
    <property type="entry name" value="INNER MEMBRANE PROTEIN"/>
    <property type="match status" value="1"/>
</dbReference>
<evidence type="ECO:0000259" key="9">
    <source>
        <dbReference type="Pfam" id="PF02687"/>
    </source>
</evidence>
<dbReference type="GO" id="GO:0005886">
    <property type="term" value="C:plasma membrane"/>
    <property type="evidence" value="ECO:0007669"/>
    <property type="project" value="UniProtKB-SubCell"/>
</dbReference>
<organism evidence="11 12">
    <name type="scientific">Roseburia hominis (strain DSM 16839 / JCM 17582 / NCIMB 14029 / A2-183)</name>
    <dbReference type="NCBI Taxonomy" id="585394"/>
    <lineage>
        <taxon>Bacteria</taxon>
        <taxon>Bacillati</taxon>
        <taxon>Bacillota</taxon>
        <taxon>Clostridia</taxon>
        <taxon>Lachnospirales</taxon>
        <taxon>Lachnospiraceae</taxon>
        <taxon>Roseburia</taxon>
    </lineage>
</organism>
<evidence type="ECO:0000313" key="11">
    <source>
        <dbReference type="EMBL" id="AEN97955.1"/>
    </source>
</evidence>
<dbReference type="AlphaFoldDB" id="G2T4I8"/>
<feature type="domain" description="MacB-like periplasmic core" evidence="10">
    <location>
        <begin position="35"/>
        <end position="212"/>
    </location>
</feature>
<dbReference type="Proteomes" id="UP000008178">
    <property type="component" value="Chromosome"/>
</dbReference>
<feature type="transmembrane region" description="Helical" evidence="8">
    <location>
        <begin position="809"/>
        <end position="829"/>
    </location>
</feature>
<evidence type="ECO:0000256" key="7">
    <source>
        <dbReference type="SAM" id="MobiDB-lite"/>
    </source>
</evidence>
<evidence type="ECO:0000256" key="2">
    <source>
        <dbReference type="ARBA" id="ARBA00022475"/>
    </source>
</evidence>
<keyword evidence="4 8" id="KW-1133">Transmembrane helix</keyword>
<evidence type="ECO:0000259" key="10">
    <source>
        <dbReference type="Pfam" id="PF12704"/>
    </source>
</evidence>
<keyword evidence="5 8" id="KW-0472">Membrane</keyword>
<dbReference type="PANTHER" id="PTHR30287">
    <property type="entry name" value="MEMBRANE COMPONENT OF PREDICTED ABC SUPERFAMILY METABOLITE UPTAKE TRANSPORTER"/>
    <property type="match status" value="1"/>
</dbReference>
<feature type="transmembrane region" description="Helical" evidence="8">
    <location>
        <begin position="732"/>
        <end position="755"/>
    </location>
</feature>
<dbReference type="InterPro" id="IPR038766">
    <property type="entry name" value="Membrane_comp_ABC_pdt"/>
</dbReference>
<protein>
    <submittedName>
        <fullName evidence="11">Uncharacterized protein</fullName>
    </submittedName>
</protein>
<dbReference type="KEGG" id="rho:RHOM_14245"/>
<evidence type="ECO:0000256" key="8">
    <source>
        <dbReference type="SAM" id="Phobius"/>
    </source>
</evidence>